<name>A0AAN1XC20_9PROT</name>
<feature type="transmembrane region" description="Helical" evidence="1">
    <location>
        <begin position="44"/>
        <end position="64"/>
    </location>
</feature>
<dbReference type="EMBL" id="AP023423">
    <property type="protein sequence ID" value="BCK88745.1"/>
    <property type="molecule type" value="Genomic_DNA"/>
</dbReference>
<dbReference type="KEGG" id="seme:MIZ01_2551"/>
<keyword evidence="1" id="KW-0472">Membrane</keyword>
<gene>
    <name evidence="2" type="ORF">MIZ01_2551</name>
</gene>
<protein>
    <submittedName>
        <fullName evidence="2">Uncharacterized protein</fullName>
    </submittedName>
</protein>
<dbReference type="AlphaFoldDB" id="A0AAN1XC20"/>
<keyword evidence="3" id="KW-1185">Reference proteome</keyword>
<evidence type="ECO:0000256" key="1">
    <source>
        <dbReference type="SAM" id="Phobius"/>
    </source>
</evidence>
<accession>A0AAN1XC20</accession>
<sequence>MALITCRKCKRIVASSTEPCPYCGEPSPADAAADRQPRAAQARYAGMALALLALLLILLLQWYAGSGKHDASPAVVDQAASDMTNCLTAECPAGTRAVTFTTRQEPFYSCKSDELSDYANYVLGVMIAHMLPTGAAPEIGKTGEPVVQGSEKQALDRLRAKAGVSTFEEAIAKCYRGEQNQKVQVLYSPKDSDSIYVAAEEHPENKFWMPKARLLRKAH</sequence>
<proteinExistence type="predicted"/>
<keyword evidence="1" id="KW-1133">Transmembrane helix</keyword>
<dbReference type="Proteomes" id="UP001320326">
    <property type="component" value="Chromosome"/>
</dbReference>
<keyword evidence="1" id="KW-0812">Transmembrane</keyword>
<reference evidence="2 3" key="1">
    <citation type="journal article" date="2022" name="Int. J. Syst. Evol. Microbiol.">
        <title>&lt;i&gt;Sideroxyarcus emersonii&lt;/i&gt; gen. nov. sp. nov., a neutrophilic, microaerobic iron- and thiosulfate-oxidizing bacterium isolated from iron-rich wetland sediment.</title>
        <authorList>
            <person name="Kato S."/>
            <person name="Itoh T."/>
            <person name="Iino T."/>
            <person name="Ohkuma M."/>
        </authorList>
    </citation>
    <scope>NUCLEOTIDE SEQUENCE [LARGE SCALE GENOMIC DNA]</scope>
    <source>
        <strain evidence="2 3">MIZ01</strain>
    </source>
</reference>
<evidence type="ECO:0000313" key="3">
    <source>
        <dbReference type="Proteomes" id="UP001320326"/>
    </source>
</evidence>
<organism evidence="2 3">
    <name type="scientific">Sideroxyarcus emersonii</name>
    <dbReference type="NCBI Taxonomy" id="2764705"/>
    <lineage>
        <taxon>Bacteria</taxon>
        <taxon>Pseudomonadati</taxon>
        <taxon>Pseudomonadota</taxon>
        <taxon>Betaproteobacteria</taxon>
        <taxon>Nitrosomonadales</taxon>
        <taxon>Gallionellaceae</taxon>
        <taxon>Sideroxyarcus</taxon>
    </lineage>
</organism>
<evidence type="ECO:0000313" key="2">
    <source>
        <dbReference type="EMBL" id="BCK88745.1"/>
    </source>
</evidence>